<feature type="region of interest" description="Disordered" evidence="1">
    <location>
        <begin position="88"/>
        <end position="137"/>
    </location>
</feature>
<dbReference type="Gene3D" id="3.10.20.90">
    <property type="entry name" value="Phosphatidylinositol 3-kinase Catalytic Subunit, Chain A, domain 1"/>
    <property type="match status" value="1"/>
</dbReference>
<dbReference type="InterPro" id="IPR024682">
    <property type="entry name" value="Npl4_Ub-like_dom"/>
</dbReference>
<dbReference type="GO" id="GO:0005634">
    <property type="term" value="C:nucleus"/>
    <property type="evidence" value="ECO:0007669"/>
    <property type="project" value="TreeGrafter"/>
</dbReference>
<accession>A0A7R8ZQL0</accession>
<dbReference type="GO" id="GO:0031625">
    <property type="term" value="F:ubiquitin protein ligase binding"/>
    <property type="evidence" value="ECO:0007669"/>
    <property type="project" value="TreeGrafter"/>
</dbReference>
<organism evidence="2">
    <name type="scientific">Cyprideis torosa</name>
    <dbReference type="NCBI Taxonomy" id="163714"/>
    <lineage>
        <taxon>Eukaryota</taxon>
        <taxon>Metazoa</taxon>
        <taxon>Ecdysozoa</taxon>
        <taxon>Arthropoda</taxon>
        <taxon>Crustacea</taxon>
        <taxon>Oligostraca</taxon>
        <taxon>Ostracoda</taxon>
        <taxon>Podocopa</taxon>
        <taxon>Podocopida</taxon>
        <taxon>Cytherocopina</taxon>
        <taxon>Cytheroidea</taxon>
        <taxon>Cytherideidae</taxon>
        <taxon>Cyprideis</taxon>
    </lineage>
</organism>
<dbReference type="EMBL" id="OB666242">
    <property type="protein sequence ID" value="CAD7233428.1"/>
    <property type="molecule type" value="Genomic_DNA"/>
</dbReference>
<sequence length="161" mass="18046">MASSDITLRVQSPIGMKRITVKRSTTADDLVARVAETFNLKWDVDFGLFLDRKQEHPLEVGPRVTVQKLRLNHGDILYLFPRNGVKLIDNDPPKPMSASSSSSSLAKMETSRQSPVPVEHRVGLNSQNVSKKTAKANVVEDEVDQILKTKEAKVERKRDPK</sequence>
<dbReference type="InterPro" id="IPR016563">
    <property type="entry name" value="Npl4"/>
</dbReference>
<evidence type="ECO:0000313" key="2">
    <source>
        <dbReference type="EMBL" id="CAD7233428.1"/>
    </source>
</evidence>
<dbReference type="InterPro" id="IPR029071">
    <property type="entry name" value="Ubiquitin-like_domsf"/>
</dbReference>
<proteinExistence type="predicted"/>
<dbReference type="GO" id="GO:0006511">
    <property type="term" value="P:ubiquitin-dependent protein catabolic process"/>
    <property type="evidence" value="ECO:0007669"/>
    <property type="project" value="InterPro"/>
</dbReference>
<dbReference type="PANTHER" id="PTHR12710">
    <property type="entry name" value="NUCLEAR PROTEIN LOCALIZATION 4"/>
    <property type="match status" value="1"/>
</dbReference>
<dbReference type="GO" id="GO:0043130">
    <property type="term" value="F:ubiquitin binding"/>
    <property type="evidence" value="ECO:0007669"/>
    <property type="project" value="TreeGrafter"/>
</dbReference>
<evidence type="ECO:0000256" key="1">
    <source>
        <dbReference type="SAM" id="MobiDB-lite"/>
    </source>
</evidence>
<protein>
    <submittedName>
        <fullName evidence="2">Uncharacterized protein</fullName>
    </submittedName>
</protein>
<reference evidence="2" key="1">
    <citation type="submission" date="2020-11" db="EMBL/GenBank/DDBJ databases">
        <authorList>
            <person name="Tran Van P."/>
        </authorList>
    </citation>
    <scope>NUCLEOTIDE SEQUENCE</scope>
</reference>
<name>A0A7R8ZQL0_9CRUS</name>
<dbReference type="Pfam" id="PF11543">
    <property type="entry name" value="UN_NPL4"/>
    <property type="match status" value="1"/>
</dbReference>
<dbReference type="PANTHER" id="PTHR12710:SF0">
    <property type="entry name" value="NUCLEAR PROTEIN LOCALIZATION PROTEIN 4 HOMOLOG"/>
    <property type="match status" value="1"/>
</dbReference>
<gene>
    <name evidence="2" type="ORF">CTOB1V02_LOCUS11250</name>
</gene>
<dbReference type="AlphaFoldDB" id="A0A7R8ZQL0"/>
<dbReference type="SUPFAM" id="SSF54236">
    <property type="entry name" value="Ubiquitin-like"/>
    <property type="match status" value="1"/>
</dbReference>